<feature type="compositionally biased region" description="Polar residues" evidence="1">
    <location>
        <begin position="75"/>
        <end position="87"/>
    </location>
</feature>
<evidence type="ECO:0000256" key="2">
    <source>
        <dbReference type="SAM" id="SignalP"/>
    </source>
</evidence>
<comment type="caution">
    <text evidence="3">The sequence shown here is derived from an EMBL/GenBank/DDBJ whole genome shotgun (WGS) entry which is preliminary data.</text>
</comment>
<evidence type="ECO:0000313" key="4">
    <source>
        <dbReference type="Proteomes" id="UP000593565"/>
    </source>
</evidence>
<organism evidence="3 4">
    <name type="scientific">Ameiurus melas</name>
    <name type="common">Black bullhead</name>
    <name type="synonym">Silurus melas</name>
    <dbReference type="NCBI Taxonomy" id="219545"/>
    <lineage>
        <taxon>Eukaryota</taxon>
        <taxon>Metazoa</taxon>
        <taxon>Chordata</taxon>
        <taxon>Craniata</taxon>
        <taxon>Vertebrata</taxon>
        <taxon>Euteleostomi</taxon>
        <taxon>Actinopterygii</taxon>
        <taxon>Neopterygii</taxon>
        <taxon>Teleostei</taxon>
        <taxon>Ostariophysi</taxon>
        <taxon>Siluriformes</taxon>
        <taxon>Ictaluridae</taxon>
        <taxon>Ameiurus</taxon>
    </lineage>
</organism>
<keyword evidence="2" id="KW-0732">Signal</keyword>
<evidence type="ECO:0000256" key="1">
    <source>
        <dbReference type="SAM" id="MobiDB-lite"/>
    </source>
</evidence>
<evidence type="ECO:0000313" key="3">
    <source>
        <dbReference type="EMBL" id="KAF4089072.1"/>
    </source>
</evidence>
<dbReference type="EMBL" id="JAAGNN010000005">
    <property type="protein sequence ID" value="KAF4089072.1"/>
    <property type="molecule type" value="Genomic_DNA"/>
</dbReference>
<keyword evidence="4" id="KW-1185">Reference proteome</keyword>
<name>A0A7J6B1U9_AMEME</name>
<feature type="signal peptide" evidence="2">
    <location>
        <begin position="1"/>
        <end position="25"/>
    </location>
</feature>
<dbReference type="Proteomes" id="UP000593565">
    <property type="component" value="Unassembled WGS sequence"/>
</dbReference>
<sequence>MSKLILMICTLVILATILSNHSVQSQRSKPSNHIPWNHCICTFQKNNIVTLKTRHPKVSGLYSCEKQDNGAKPKTSPTNKKSGNSLDTVPMPF</sequence>
<feature type="chain" id="PRO_5029613723" evidence="2">
    <location>
        <begin position="26"/>
        <end position="93"/>
    </location>
</feature>
<proteinExistence type="predicted"/>
<feature type="region of interest" description="Disordered" evidence="1">
    <location>
        <begin position="62"/>
        <end position="93"/>
    </location>
</feature>
<gene>
    <name evidence="3" type="ORF">AMELA_G00062280</name>
</gene>
<dbReference type="AlphaFoldDB" id="A0A7J6B1U9"/>
<protein>
    <submittedName>
        <fullName evidence="3">Uncharacterized protein</fullName>
    </submittedName>
</protein>
<accession>A0A7J6B1U9</accession>
<reference evidence="3 4" key="1">
    <citation type="submission" date="2020-02" db="EMBL/GenBank/DDBJ databases">
        <title>A chromosome-scale genome assembly of the black bullhead catfish (Ameiurus melas).</title>
        <authorList>
            <person name="Wen M."/>
            <person name="Zham M."/>
            <person name="Cabau C."/>
            <person name="Klopp C."/>
            <person name="Donnadieu C."/>
            <person name="Roques C."/>
            <person name="Bouchez O."/>
            <person name="Lampietro C."/>
            <person name="Jouanno E."/>
            <person name="Herpin A."/>
            <person name="Louis A."/>
            <person name="Berthelot C."/>
            <person name="Parey E."/>
            <person name="Roest-Crollius H."/>
            <person name="Braasch I."/>
            <person name="Postlethwait J."/>
            <person name="Robinson-Rechavi M."/>
            <person name="Echchiki A."/>
            <person name="Begum T."/>
            <person name="Montfort J."/>
            <person name="Schartl M."/>
            <person name="Bobe J."/>
            <person name="Guiguen Y."/>
        </authorList>
    </citation>
    <scope>NUCLEOTIDE SEQUENCE [LARGE SCALE GENOMIC DNA]</scope>
    <source>
        <strain evidence="3">M_S1</strain>
        <tissue evidence="3">Blood</tissue>
    </source>
</reference>